<evidence type="ECO:0000313" key="2">
    <source>
        <dbReference type="Proteomes" id="UP000887159"/>
    </source>
</evidence>
<keyword evidence="2" id="KW-1185">Reference proteome</keyword>
<evidence type="ECO:0000313" key="1">
    <source>
        <dbReference type="EMBL" id="GFY05245.1"/>
    </source>
</evidence>
<accession>A0A8X6S5Y9</accession>
<name>A0A8X6S5Y9_TRICX</name>
<organism evidence="1 2">
    <name type="scientific">Trichonephila clavipes</name>
    <name type="common">Golden silk orbweaver</name>
    <name type="synonym">Nephila clavipes</name>
    <dbReference type="NCBI Taxonomy" id="2585209"/>
    <lineage>
        <taxon>Eukaryota</taxon>
        <taxon>Metazoa</taxon>
        <taxon>Ecdysozoa</taxon>
        <taxon>Arthropoda</taxon>
        <taxon>Chelicerata</taxon>
        <taxon>Arachnida</taxon>
        <taxon>Araneae</taxon>
        <taxon>Araneomorphae</taxon>
        <taxon>Entelegynae</taxon>
        <taxon>Araneoidea</taxon>
        <taxon>Nephilidae</taxon>
        <taxon>Trichonephila</taxon>
    </lineage>
</organism>
<gene>
    <name evidence="1" type="ORF">TNCV_2206911</name>
</gene>
<proteinExistence type="predicted"/>
<dbReference type="AlphaFoldDB" id="A0A8X6S5Y9"/>
<dbReference type="Proteomes" id="UP000887159">
    <property type="component" value="Unassembled WGS sequence"/>
</dbReference>
<sequence length="163" mass="18390">MENSKATCEMLLQSHERKSFLYRIVTKNGFILKTRSGKNYGFHLAKPILQRQGEIASARKPCFVSAKPGKDTLKSLGCDILPHPDLAASEYHLFASMGHAFSQQHFRSFEEVGKRPDEGGGLMAWVGITLDDHTYRYVLTRNTETVVKCSDEILEPFHGCSWP</sequence>
<dbReference type="EMBL" id="BMAU01021250">
    <property type="protein sequence ID" value="GFY05245.1"/>
    <property type="molecule type" value="Genomic_DNA"/>
</dbReference>
<comment type="caution">
    <text evidence="1">The sequence shown here is derived from an EMBL/GenBank/DDBJ whole genome shotgun (WGS) entry which is preliminary data.</text>
</comment>
<protein>
    <submittedName>
        <fullName evidence="1">Uncharacterized protein</fullName>
    </submittedName>
</protein>
<reference evidence="1" key="1">
    <citation type="submission" date="2020-08" db="EMBL/GenBank/DDBJ databases">
        <title>Multicomponent nature underlies the extraordinary mechanical properties of spider dragline silk.</title>
        <authorList>
            <person name="Kono N."/>
            <person name="Nakamura H."/>
            <person name="Mori M."/>
            <person name="Yoshida Y."/>
            <person name="Ohtoshi R."/>
            <person name="Malay A.D."/>
            <person name="Moran D.A.P."/>
            <person name="Tomita M."/>
            <person name="Numata K."/>
            <person name="Arakawa K."/>
        </authorList>
    </citation>
    <scope>NUCLEOTIDE SEQUENCE</scope>
</reference>